<protein>
    <submittedName>
        <fullName evidence="12">Golgi apparatus protein 1</fullName>
    </submittedName>
</protein>
<dbReference type="Pfam" id="PF00839">
    <property type="entry name" value="Cys_rich_FGFR"/>
    <property type="match status" value="14"/>
</dbReference>
<keyword evidence="11" id="KW-1185">Reference proteome</keyword>
<dbReference type="PANTHER" id="PTHR11884:SF1">
    <property type="entry name" value="GOLGI APPARATUS PROTEIN 1"/>
    <property type="match status" value="1"/>
</dbReference>
<evidence type="ECO:0000256" key="8">
    <source>
        <dbReference type="PROSITE-ProRule" id="PRU00622"/>
    </source>
</evidence>
<keyword evidence="5 9" id="KW-1133">Transmembrane helix</keyword>
<evidence type="ECO:0000256" key="7">
    <source>
        <dbReference type="ARBA" id="ARBA00023180"/>
    </source>
</evidence>
<dbReference type="GeneID" id="115877550"/>
<dbReference type="OrthoDB" id="2015434at2759"/>
<comment type="subcellular location">
    <subcellularLocation>
        <location evidence="1">Membrane</location>
        <topology evidence="1">Single-pass type I membrane protein</topology>
    </subcellularLocation>
</comment>
<keyword evidence="4" id="KW-0677">Repeat</keyword>
<reference evidence="12" key="1">
    <citation type="submission" date="2025-08" db="UniProtKB">
        <authorList>
            <consortium name="RefSeq"/>
        </authorList>
    </citation>
    <scope>IDENTIFICATION</scope>
    <source>
        <tissue evidence="12">Gonads</tissue>
    </source>
</reference>
<dbReference type="GO" id="GO:0017134">
    <property type="term" value="F:fibroblast growth factor binding"/>
    <property type="evidence" value="ECO:0007669"/>
    <property type="project" value="TreeGrafter"/>
</dbReference>
<evidence type="ECO:0000256" key="2">
    <source>
        <dbReference type="ARBA" id="ARBA00022692"/>
    </source>
</evidence>
<evidence type="ECO:0000256" key="6">
    <source>
        <dbReference type="ARBA" id="ARBA00023136"/>
    </source>
</evidence>
<keyword evidence="2 9" id="KW-0812">Transmembrane</keyword>
<evidence type="ECO:0000256" key="4">
    <source>
        <dbReference type="ARBA" id="ARBA00022737"/>
    </source>
</evidence>
<evidence type="ECO:0000256" key="1">
    <source>
        <dbReference type="ARBA" id="ARBA00004479"/>
    </source>
</evidence>
<evidence type="ECO:0000256" key="3">
    <source>
        <dbReference type="ARBA" id="ARBA00022729"/>
    </source>
</evidence>
<keyword evidence="7" id="KW-0325">Glycoprotein</keyword>
<evidence type="ECO:0000256" key="10">
    <source>
        <dbReference type="SAM" id="SignalP"/>
    </source>
</evidence>
<dbReference type="InterPro" id="IPR039728">
    <property type="entry name" value="GLG1"/>
</dbReference>
<dbReference type="InParanoid" id="A0A6J2XES2"/>
<keyword evidence="3 10" id="KW-0732">Signal</keyword>
<dbReference type="GO" id="GO:0000139">
    <property type="term" value="C:Golgi membrane"/>
    <property type="evidence" value="ECO:0007669"/>
    <property type="project" value="InterPro"/>
</dbReference>
<sequence>MTIFFILLCFMNVYIQVICEVPNDLQLRLKRGSRKTIFDEPSCRNAKRFCEQVTQNDDLPILECLHSLHPNDLASLETECQHIIWEHTNNLIKDDSRLLVCKSDMDSLNCNKGDEGYFKCLANAKENIVNSNCQDIIRRIENVAFTDYKFLATFLKECEKDVEELKCGSITSQGISQINTIACLQSNILRVSDNCKREVFRLSELQSDNIKLDQQLYLDCREDYSRYCPQFPAGSGQVFHCLARQDPQRLSKKCKESLIRRETLISQDYRVSKGLMRSCREDIKKSHCRKQTSSDRTIRLAQILLCLENIARNGSKISSDCEAELVEHRRMLMEDYRLSPEIVDDCKREIAVYCNGLETGGVTIHCLMKYARQKDERSRGGNFDKKCKLALESLVKRSDVGENWKVDPILHNACAPVVSTVCKDINSGEARVMNCLMDNIGSDHMKEDCEDALIQIQYFISRRFELDPQLYKACRSDASRLCKVTTNWENEVDSNYGPDVLSCLYRYIDPDDKDMRLEKSCLQNVRRIMRQRAVSVDLEPTIEESCLTDLGTFCHDKVKKGEEMQCLQDNYSNLDEDCQKKIRMFTEYQAEHADTNPYISKFCSKIIDTVCNQEARNDEGDVMECLISHKNDPVVRGNPACRASIEHFQIISLKDYRFSYKFKAACKPYAMRFCGKAQSKNDVVRCLSEQVLNATVNGIKSQIPRDCKQQLKAQLFQQRENIEYDPVLKHACLVDIKKYCSQVTSGNAQVLECLQLAGNKLTDDCEREVFRVKKQEVYDNTLDYALITKCSGTIDQFCQHYDKENVFDCLRKNKDEKGFDKKCRSIVMHRIVEQNSNYQLNPSLQQSCNLDINKFCKSLLTSRNKETNGVVIKCLKEQFKLSRLTNKCEIEMSAILKEQALNIDLNPLIRTVCANELSTICKTKEEEDTGDTEECLKEALLSSRIQTPECKVEVANMIEESQADIQVDPLLQSACALDLLSFCSDIPQGNGRHINCLKTILDSNKRLSPKCKNMLKKRLEMYKNAAQFAPPVPPEDLQQLYSQVVTSPSKQYFFLITLMILGSIFIGGILCGKMNKRKYMLLKSK</sequence>
<dbReference type="RefSeq" id="XP_030749646.1">
    <property type="nucleotide sequence ID" value="XM_030893786.1"/>
</dbReference>
<feature type="repeat" description="Cys-rich GLG1" evidence="8">
    <location>
        <begin position="945"/>
        <end position="1005"/>
    </location>
</feature>
<feature type="repeat" description="Cys-rich GLG1" evidence="8">
    <location>
        <begin position="760"/>
        <end position="818"/>
    </location>
</feature>
<organism evidence="11 12">
    <name type="scientific">Sitophilus oryzae</name>
    <name type="common">Rice weevil</name>
    <name type="synonym">Curculio oryzae</name>
    <dbReference type="NCBI Taxonomy" id="7048"/>
    <lineage>
        <taxon>Eukaryota</taxon>
        <taxon>Metazoa</taxon>
        <taxon>Ecdysozoa</taxon>
        <taxon>Arthropoda</taxon>
        <taxon>Hexapoda</taxon>
        <taxon>Insecta</taxon>
        <taxon>Pterygota</taxon>
        <taxon>Neoptera</taxon>
        <taxon>Endopterygota</taxon>
        <taxon>Coleoptera</taxon>
        <taxon>Polyphaga</taxon>
        <taxon>Cucujiformia</taxon>
        <taxon>Curculionidae</taxon>
        <taxon>Dryophthorinae</taxon>
        <taxon>Sitophilus</taxon>
    </lineage>
</organism>
<dbReference type="InterPro" id="IPR001893">
    <property type="entry name" value="Cys-rich_GLG1_repeat"/>
</dbReference>
<evidence type="ECO:0000256" key="5">
    <source>
        <dbReference type="ARBA" id="ARBA00022989"/>
    </source>
</evidence>
<keyword evidence="6 9" id="KW-0472">Membrane</keyword>
<feature type="repeat" description="Cys-rich GLG1" evidence="8">
    <location>
        <begin position="444"/>
        <end position="512"/>
    </location>
</feature>
<gene>
    <name evidence="12" type="primary">LOC115877550</name>
</gene>
<dbReference type="Proteomes" id="UP000504635">
    <property type="component" value="Unplaced"/>
</dbReference>
<dbReference type="PROSITE" id="PS51289">
    <property type="entry name" value="GLG1_C_RICH"/>
    <property type="match status" value="6"/>
</dbReference>
<feature type="repeat" description="Cys-rich GLG1" evidence="8">
    <location>
        <begin position="190"/>
        <end position="250"/>
    </location>
</feature>
<evidence type="ECO:0000313" key="12">
    <source>
        <dbReference type="RefSeq" id="XP_030749646.1"/>
    </source>
</evidence>
<feature type="signal peptide" evidence="10">
    <location>
        <begin position="1"/>
        <end position="19"/>
    </location>
</feature>
<name>A0A6J2XES2_SITOR</name>
<feature type="repeat" description="Cys-rich GLG1" evidence="8">
    <location>
        <begin position="516"/>
        <end position="575"/>
    </location>
</feature>
<dbReference type="AlphaFoldDB" id="A0A6J2XES2"/>
<proteinExistence type="predicted"/>
<dbReference type="FunCoup" id="A0A6J2XES2">
    <property type="interactions" value="2081"/>
</dbReference>
<dbReference type="PANTHER" id="PTHR11884">
    <property type="entry name" value="SELECTIN LIGAND RELATED"/>
    <property type="match status" value="1"/>
</dbReference>
<evidence type="ECO:0000313" key="11">
    <source>
        <dbReference type="Proteomes" id="UP000504635"/>
    </source>
</evidence>
<evidence type="ECO:0000256" key="9">
    <source>
        <dbReference type="SAM" id="Phobius"/>
    </source>
</evidence>
<feature type="chain" id="PRO_5027029848" evidence="10">
    <location>
        <begin position="20"/>
        <end position="1085"/>
    </location>
</feature>
<feature type="repeat" description="Cys-rich GLG1" evidence="8">
    <location>
        <begin position="316"/>
        <end position="375"/>
    </location>
</feature>
<dbReference type="KEGG" id="soy:115877550"/>
<dbReference type="CTD" id="2734"/>
<dbReference type="InterPro" id="IPR017873">
    <property type="entry name" value="Cys-rich_GLG1_repeat_euk"/>
</dbReference>
<accession>A0A6J2XES2</accession>
<feature type="transmembrane region" description="Helical" evidence="9">
    <location>
        <begin position="1052"/>
        <end position="1072"/>
    </location>
</feature>